<keyword evidence="5 8" id="KW-0812">Transmembrane</keyword>
<feature type="domain" description="RCK C-terminal" evidence="9">
    <location>
        <begin position="289"/>
        <end position="373"/>
    </location>
</feature>
<dbReference type="GO" id="GO:0006813">
    <property type="term" value="P:potassium ion transport"/>
    <property type="evidence" value="ECO:0007669"/>
    <property type="project" value="InterPro"/>
</dbReference>
<dbReference type="GO" id="GO:0005886">
    <property type="term" value="C:plasma membrane"/>
    <property type="evidence" value="ECO:0007669"/>
    <property type="project" value="UniProtKB-SubCell"/>
</dbReference>
<dbReference type="Gene3D" id="3.30.70.1450">
    <property type="entry name" value="Regulator of K+ conductance, C-terminal domain"/>
    <property type="match status" value="2"/>
</dbReference>
<feature type="transmembrane region" description="Helical" evidence="8">
    <location>
        <begin position="12"/>
        <end position="31"/>
    </location>
</feature>
<dbReference type="InterPro" id="IPR050144">
    <property type="entry name" value="AAE_transporter"/>
</dbReference>
<evidence type="ECO:0000256" key="3">
    <source>
        <dbReference type="ARBA" id="ARBA00022448"/>
    </source>
</evidence>
<keyword evidence="4" id="KW-1003">Cell membrane</keyword>
<dbReference type="GO" id="GO:0008324">
    <property type="term" value="F:monoatomic cation transmembrane transporter activity"/>
    <property type="evidence" value="ECO:0007669"/>
    <property type="project" value="InterPro"/>
</dbReference>
<dbReference type="KEGG" id="alq:C7Y71_007080"/>
<reference evidence="10 11" key="1">
    <citation type="submission" date="2018-11" db="EMBL/GenBank/DDBJ databases">
        <authorList>
            <person name="Na S.W."/>
            <person name="Baik M."/>
        </authorList>
    </citation>
    <scope>NUCLEOTIDE SEQUENCE [LARGE SCALE GENOMIC DNA]</scope>
    <source>
        <strain evidence="10 11">E39</strain>
    </source>
</reference>
<feature type="transmembrane region" description="Helical" evidence="8">
    <location>
        <begin position="79"/>
        <end position="98"/>
    </location>
</feature>
<dbReference type="AlphaFoldDB" id="A0A5P8E6X3"/>
<dbReference type="InterPro" id="IPR006512">
    <property type="entry name" value="YidE_YbjL"/>
</dbReference>
<evidence type="ECO:0000256" key="7">
    <source>
        <dbReference type="ARBA" id="ARBA00023136"/>
    </source>
</evidence>
<gene>
    <name evidence="10" type="ORF">C7Y71_007080</name>
</gene>
<proteinExistence type="inferred from homology"/>
<dbReference type="RefSeq" id="WP_111898310.1">
    <property type="nucleotide sequence ID" value="NZ_CP033459.1"/>
</dbReference>
<dbReference type="SUPFAM" id="SSF116726">
    <property type="entry name" value="TrkA C-terminal domain-like"/>
    <property type="match status" value="2"/>
</dbReference>
<comment type="subcellular location">
    <subcellularLocation>
        <location evidence="1">Cell membrane</location>
        <topology evidence="1">Multi-pass membrane protein</topology>
    </subcellularLocation>
</comment>
<dbReference type="PANTHER" id="PTHR30445">
    <property type="entry name" value="K(+)_H(+) ANTIPORTER SUBUNIT KHTT"/>
    <property type="match status" value="1"/>
</dbReference>
<dbReference type="Proteomes" id="UP000249375">
    <property type="component" value="Chromosome"/>
</dbReference>
<dbReference type="Pfam" id="PF02080">
    <property type="entry name" value="TrkA_C"/>
    <property type="match status" value="2"/>
</dbReference>
<feature type="transmembrane region" description="Helical" evidence="8">
    <location>
        <begin position="504"/>
        <end position="523"/>
    </location>
</feature>
<evidence type="ECO:0000313" key="11">
    <source>
        <dbReference type="Proteomes" id="UP000249375"/>
    </source>
</evidence>
<dbReference type="InterPro" id="IPR036721">
    <property type="entry name" value="RCK_C_sf"/>
</dbReference>
<keyword evidence="7 8" id="KW-0472">Membrane</keyword>
<protein>
    <submittedName>
        <fullName evidence="10">Putative transporter</fullName>
    </submittedName>
</protein>
<keyword evidence="3" id="KW-0813">Transport</keyword>
<dbReference type="PROSITE" id="PS51202">
    <property type="entry name" value="RCK_C"/>
    <property type="match status" value="2"/>
</dbReference>
<feature type="transmembrane region" description="Helical" evidence="8">
    <location>
        <begin position="105"/>
        <end position="125"/>
    </location>
</feature>
<evidence type="ECO:0000313" key="10">
    <source>
        <dbReference type="EMBL" id="QFQ12799.1"/>
    </source>
</evidence>
<sequence>MDWFSQTLLSHSAIQAVIIICLICAIGLLLAKLRLRGISLGVTYVFFIGILAGALGNYFVPDKPLIDPNMLDYAESFGLVIFVYALGLQVGPGFFSAFRKGGTQLNMLSFGVVAVGTLMAMTFFWTGHFSLSEMMGILCGATTNTPALGAAQQALKHLGLNADASTAALACAVTYPLGLIGVIFALMLAQRPLKRIEPEQTKNDAEDEAFIASFEVLNPAIFGLTIAEVAQMDNNLFTVTRLWREGKVLLPQNDTVLQEGDRLLLITQENELKSLTVFFGKRDTTDWNKNDIDWNAIDSHLISERILITKPNINGKKLSSLNLRTRYGVNVSRVKRGDIQLVARPGLILRVGDRLTVVGQKDAIKRVSAELGNTVKTLDEPNMVAIFIGIVLGLLLGCVPLFPGMSYPVRLGLAGGPIVMGILIGAFGPRIHMVTYTTSSANLILRSLGLSMYLGCLGLDAGRDFLSVVMQPQALFWVLIALLITFVPIWIFAFVGVRFSKRNYATTAGMLCGAMANPIALSYVNDTTKGDKASIAYATVYPLAMFLRVIIAQIIVIMSC</sequence>
<accession>A0A5P8E6X3</accession>
<evidence type="ECO:0000256" key="2">
    <source>
        <dbReference type="ARBA" id="ARBA00009854"/>
    </source>
</evidence>
<evidence type="ECO:0000256" key="5">
    <source>
        <dbReference type="ARBA" id="ARBA00022692"/>
    </source>
</evidence>
<name>A0A5P8E6X3_9BACT</name>
<dbReference type="NCBIfam" id="TIGR01625">
    <property type="entry name" value="YidE_YbjL_dupl"/>
    <property type="match status" value="2"/>
</dbReference>
<evidence type="ECO:0000256" key="4">
    <source>
        <dbReference type="ARBA" id="ARBA00022475"/>
    </source>
</evidence>
<feature type="transmembrane region" description="Helical" evidence="8">
    <location>
        <begin position="167"/>
        <end position="189"/>
    </location>
</feature>
<organism evidence="10 11">
    <name type="scientific">Pseudoprevotella muciniphila</name>
    <dbReference type="NCBI Taxonomy" id="2133944"/>
    <lineage>
        <taxon>Bacteria</taxon>
        <taxon>Pseudomonadati</taxon>
        <taxon>Bacteroidota</taxon>
        <taxon>Bacteroidia</taxon>
        <taxon>Bacteroidales</taxon>
        <taxon>Prevotellaceae</taxon>
        <taxon>Pseudoprevotella</taxon>
    </lineage>
</organism>
<comment type="similarity">
    <text evidence="2">Belongs to the AAE transporter (TC 2.A.81) family.</text>
</comment>
<keyword evidence="6 8" id="KW-1133">Transmembrane helix</keyword>
<dbReference type="InterPro" id="IPR006037">
    <property type="entry name" value="RCK_C"/>
</dbReference>
<evidence type="ECO:0000259" key="9">
    <source>
        <dbReference type="PROSITE" id="PS51202"/>
    </source>
</evidence>
<feature type="transmembrane region" description="Helical" evidence="8">
    <location>
        <begin position="443"/>
        <end position="462"/>
    </location>
</feature>
<feature type="transmembrane region" description="Helical" evidence="8">
    <location>
        <begin position="411"/>
        <end position="431"/>
    </location>
</feature>
<feature type="transmembrane region" description="Helical" evidence="8">
    <location>
        <begin position="384"/>
        <end position="405"/>
    </location>
</feature>
<evidence type="ECO:0000256" key="6">
    <source>
        <dbReference type="ARBA" id="ARBA00022989"/>
    </source>
</evidence>
<dbReference type="NCBIfam" id="NF003007">
    <property type="entry name" value="PRK03818.1"/>
    <property type="match status" value="1"/>
</dbReference>
<dbReference type="PANTHER" id="PTHR30445:SF3">
    <property type="entry name" value="TRANSPORT PROTEIN YIDE-RELATED"/>
    <property type="match status" value="1"/>
</dbReference>
<feature type="transmembrane region" description="Helical" evidence="8">
    <location>
        <begin position="474"/>
        <end position="497"/>
    </location>
</feature>
<evidence type="ECO:0000256" key="1">
    <source>
        <dbReference type="ARBA" id="ARBA00004651"/>
    </source>
</evidence>
<dbReference type="OrthoDB" id="9155749at2"/>
<feature type="domain" description="RCK C-terminal" evidence="9">
    <location>
        <begin position="199"/>
        <end position="281"/>
    </location>
</feature>
<feature type="transmembrane region" description="Helical" evidence="8">
    <location>
        <begin position="38"/>
        <end position="59"/>
    </location>
</feature>
<dbReference type="Pfam" id="PF06826">
    <property type="entry name" value="Asp-Al_Ex"/>
    <property type="match status" value="2"/>
</dbReference>
<dbReference type="EMBL" id="CP033459">
    <property type="protein sequence ID" value="QFQ12799.1"/>
    <property type="molecule type" value="Genomic_DNA"/>
</dbReference>
<keyword evidence="11" id="KW-1185">Reference proteome</keyword>
<evidence type="ECO:0000256" key="8">
    <source>
        <dbReference type="SAM" id="Phobius"/>
    </source>
</evidence>
<feature type="transmembrane region" description="Helical" evidence="8">
    <location>
        <begin position="535"/>
        <end position="558"/>
    </location>
</feature>